<dbReference type="EMBL" id="LR881104">
    <property type="protein sequence ID" value="CAD5236221.1"/>
    <property type="molecule type" value="Genomic_DNA"/>
</dbReference>
<proteinExistence type="predicted"/>
<evidence type="ECO:0000313" key="2">
    <source>
        <dbReference type="Proteomes" id="UP000596247"/>
    </source>
</evidence>
<evidence type="ECO:0000313" key="1">
    <source>
        <dbReference type="EMBL" id="CAD5236221.1"/>
    </source>
</evidence>
<dbReference type="Proteomes" id="UP000596247">
    <property type="component" value="Chromosome"/>
</dbReference>
<protein>
    <submittedName>
        <fullName evidence="1">Uncharacterized protein</fullName>
    </submittedName>
</protein>
<reference evidence="1 2" key="1">
    <citation type="submission" date="2020-09" db="EMBL/GenBank/DDBJ databases">
        <authorList>
            <person name="Jameson E."/>
        </authorList>
    </citation>
    <scope>NUCLEOTIDE SEQUENCE [LARGE SCALE GENOMIC DNA]</scope>
</reference>
<sequence>MVPFTTQNAALVTRTPTSRLSDVFNAKDCGIIGWGWVEFDFISK</sequence>
<accession>A0A7R8R5Z1</accession>
<organism evidence="1 2">
    <name type="scientific">Klebsiella phage vB_KvM-Eowyn</name>
    <dbReference type="NCBI Taxonomy" id="2762819"/>
    <lineage>
        <taxon>Viruses</taxon>
        <taxon>Duplodnaviria</taxon>
        <taxon>Heunggongvirae</taxon>
        <taxon>Uroviricota</taxon>
        <taxon>Caudoviricetes</taxon>
        <taxon>Chimalliviridae</taxon>
        <taxon>Eowynvirus</taxon>
        <taxon>Eowynvirus eowyn</taxon>
    </lineage>
</organism>
<gene>
    <name evidence="1" type="ORF">LLCLJKAH_00232</name>
</gene>
<keyword evidence="2" id="KW-1185">Reference proteome</keyword>
<name>A0A7R8R5Z1_9CAUD</name>